<accession>A0A9D2RMP5</accession>
<dbReference type="EMBL" id="DWZH01000007">
    <property type="protein sequence ID" value="HJB09008.1"/>
    <property type="molecule type" value="Genomic_DNA"/>
</dbReference>
<reference evidence="1" key="1">
    <citation type="journal article" date="2021" name="PeerJ">
        <title>Extensive microbial diversity within the chicken gut microbiome revealed by metagenomics and culture.</title>
        <authorList>
            <person name="Gilroy R."/>
            <person name="Ravi A."/>
            <person name="Getino M."/>
            <person name="Pursley I."/>
            <person name="Horton D.L."/>
            <person name="Alikhan N.F."/>
            <person name="Baker D."/>
            <person name="Gharbi K."/>
            <person name="Hall N."/>
            <person name="Watson M."/>
            <person name="Adriaenssens E.M."/>
            <person name="Foster-Nyarko E."/>
            <person name="Jarju S."/>
            <person name="Secka A."/>
            <person name="Antonio M."/>
            <person name="Oren A."/>
            <person name="Chaudhuri R.R."/>
            <person name="La Ragione R."/>
            <person name="Hildebrand F."/>
            <person name="Pallen M.J."/>
        </authorList>
    </citation>
    <scope>NUCLEOTIDE SEQUENCE</scope>
    <source>
        <strain evidence="1">ChiHjej13B12-24818</strain>
    </source>
</reference>
<proteinExistence type="predicted"/>
<gene>
    <name evidence="1" type="ORF">H9786_00525</name>
</gene>
<organism evidence="1 2">
    <name type="scientific">Candidatus Brachybacterium merdavium</name>
    <dbReference type="NCBI Taxonomy" id="2838513"/>
    <lineage>
        <taxon>Bacteria</taxon>
        <taxon>Bacillati</taxon>
        <taxon>Actinomycetota</taxon>
        <taxon>Actinomycetes</taxon>
        <taxon>Micrococcales</taxon>
        <taxon>Dermabacteraceae</taxon>
        <taxon>Brachybacterium</taxon>
    </lineage>
</organism>
<evidence type="ECO:0000313" key="1">
    <source>
        <dbReference type="EMBL" id="HJB09008.1"/>
    </source>
</evidence>
<protein>
    <submittedName>
        <fullName evidence="1">Uncharacterized protein</fullName>
    </submittedName>
</protein>
<reference evidence="1" key="2">
    <citation type="submission" date="2021-04" db="EMBL/GenBank/DDBJ databases">
        <authorList>
            <person name="Gilroy R."/>
        </authorList>
    </citation>
    <scope>NUCLEOTIDE SEQUENCE</scope>
    <source>
        <strain evidence="1">ChiHjej13B12-24818</strain>
    </source>
</reference>
<comment type="caution">
    <text evidence="1">The sequence shown here is derived from an EMBL/GenBank/DDBJ whole genome shotgun (WGS) entry which is preliminary data.</text>
</comment>
<dbReference type="AlphaFoldDB" id="A0A9D2RMP5"/>
<sequence>MTSAGPVEGEHTAWDGESSAVQDLRDLLVPLAPEGALRIVLQRLALHESSRPVGEHEVLDVVADVEGNLVSVPLRGRVREDPPLARALDETVTRLRHDVLDSGAEGLDSLEVILDADGSQQVRIAFGLDVTPAEAEGSPLHPAVHGGAHHITQHAPVLDELRDRLAGPQPGPLRRIWCTLTGRARAGS</sequence>
<name>A0A9D2RMP5_9MICO</name>
<evidence type="ECO:0000313" key="2">
    <source>
        <dbReference type="Proteomes" id="UP000823823"/>
    </source>
</evidence>
<dbReference type="Proteomes" id="UP000823823">
    <property type="component" value="Unassembled WGS sequence"/>
</dbReference>